<dbReference type="GO" id="GO:0003676">
    <property type="term" value="F:nucleic acid binding"/>
    <property type="evidence" value="ECO:0007669"/>
    <property type="project" value="InterPro"/>
</dbReference>
<dbReference type="Pfam" id="PF18701">
    <property type="entry name" value="DUF5641"/>
    <property type="match status" value="1"/>
</dbReference>
<evidence type="ECO:0000313" key="3">
    <source>
        <dbReference type="Proteomes" id="UP000499080"/>
    </source>
</evidence>
<feature type="domain" description="Integrase catalytic" evidence="1">
    <location>
        <begin position="45"/>
        <end position="232"/>
    </location>
</feature>
<comment type="caution">
    <text evidence="2">The sequence shown here is derived from an EMBL/GenBank/DDBJ whole genome shotgun (WGS) entry which is preliminary data.</text>
</comment>
<evidence type="ECO:0000313" key="2">
    <source>
        <dbReference type="EMBL" id="GBM59310.1"/>
    </source>
</evidence>
<dbReference type="Proteomes" id="UP000499080">
    <property type="component" value="Unassembled WGS sequence"/>
</dbReference>
<proteinExistence type="predicted"/>
<name>A0A4Y2GZR8_ARAVE</name>
<dbReference type="InterPro" id="IPR036397">
    <property type="entry name" value="RNaseH_sf"/>
</dbReference>
<dbReference type="OrthoDB" id="6431939at2759"/>
<accession>A0A4Y2GZR8</accession>
<dbReference type="EMBL" id="BGPR01001676">
    <property type="protein sequence ID" value="GBM59310.1"/>
    <property type="molecule type" value="Genomic_DNA"/>
</dbReference>
<dbReference type="PANTHER" id="PTHR47331">
    <property type="entry name" value="PHD-TYPE DOMAIN-CONTAINING PROTEIN"/>
    <property type="match status" value="1"/>
</dbReference>
<evidence type="ECO:0000259" key="1">
    <source>
        <dbReference type="PROSITE" id="PS50994"/>
    </source>
</evidence>
<protein>
    <recommendedName>
        <fullName evidence="1">Integrase catalytic domain-containing protein</fullName>
    </recommendedName>
</protein>
<organism evidence="2 3">
    <name type="scientific">Araneus ventricosus</name>
    <name type="common">Orbweaver spider</name>
    <name type="synonym">Epeira ventricosa</name>
    <dbReference type="NCBI Taxonomy" id="182803"/>
    <lineage>
        <taxon>Eukaryota</taxon>
        <taxon>Metazoa</taxon>
        <taxon>Ecdysozoa</taxon>
        <taxon>Arthropoda</taxon>
        <taxon>Chelicerata</taxon>
        <taxon>Arachnida</taxon>
        <taxon>Araneae</taxon>
        <taxon>Araneomorphae</taxon>
        <taxon>Entelegynae</taxon>
        <taxon>Araneoidea</taxon>
        <taxon>Araneidae</taxon>
        <taxon>Araneus</taxon>
    </lineage>
</organism>
<keyword evidence="3" id="KW-1185">Reference proteome</keyword>
<dbReference type="InterPro" id="IPR040676">
    <property type="entry name" value="DUF5641"/>
</dbReference>
<dbReference type="GO" id="GO:0015074">
    <property type="term" value="P:DNA integration"/>
    <property type="evidence" value="ECO:0007669"/>
    <property type="project" value="InterPro"/>
</dbReference>
<dbReference type="InterPro" id="IPR012337">
    <property type="entry name" value="RNaseH-like_sf"/>
</dbReference>
<sequence length="441" mass="51577">MIRKIFWIPKGRQLVKKEINKCLICKKYSLKSAEQVTAQLPKDRLLENPPFEISGLDFAGPILYRCDKEVRKTYFTIFTCAVTRGIHLELVSSMSTKHFLLAFRRFISRRGGCSVVYSDNTKSFKAASKDLMYFSKILKDSEFNDFISSLDITWKFIVERAPWWGGFYEPLVKSVKDPLRKILGRALLTFEELSTILVEIEYVVNSRPLTYVTDGFSEPNPLTPLDFLQYRRKDHDYPLHFAEIINKASSRESLIKRKKYQTTLLKHFWIKWKEQYLLDLKTVHHFQSPNAHKEVKIDDVVLVEGSSKSKLLWDCLGTIQETFQLLKNSQQKFSLRKLYDKLESKLRALEVLGVARDKYAAMLYPLVESSLSDDTLRAWQRFRAINHRHRETESSEPNDKKESTHCMDLDGLFSFLLDEIEGEERVSIETKCFTKHQSPKL</sequence>
<reference evidence="2 3" key="1">
    <citation type="journal article" date="2019" name="Sci. Rep.">
        <title>Orb-weaving spider Araneus ventricosus genome elucidates the spidroin gene catalogue.</title>
        <authorList>
            <person name="Kono N."/>
            <person name="Nakamura H."/>
            <person name="Ohtoshi R."/>
            <person name="Moran D.A.P."/>
            <person name="Shinohara A."/>
            <person name="Yoshida Y."/>
            <person name="Fujiwara M."/>
            <person name="Mori M."/>
            <person name="Tomita M."/>
            <person name="Arakawa K."/>
        </authorList>
    </citation>
    <scope>NUCLEOTIDE SEQUENCE [LARGE SCALE GENOMIC DNA]</scope>
</reference>
<dbReference type="PROSITE" id="PS50994">
    <property type="entry name" value="INTEGRASE"/>
    <property type="match status" value="1"/>
</dbReference>
<dbReference type="SUPFAM" id="SSF53098">
    <property type="entry name" value="Ribonuclease H-like"/>
    <property type="match status" value="1"/>
</dbReference>
<gene>
    <name evidence="2" type="ORF">AVEN_60654_1</name>
</gene>
<dbReference type="Gene3D" id="3.30.420.10">
    <property type="entry name" value="Ribonuclease H-like superfamily/Ribonuclease H"/>
    <property type="match status" value="1"/>
</dbReference>
<dbReference type="AlphaFoldDB" id="A0A4Y2GZR8"/>
<dbReference type="InterPro" id="IPR001584">
    <property type="entry name" value="Integrase_cat-core"/>
</dbReference>